<accession>Q6LQ41</accession>
<keyword evidence="2" id="KW-1185">Reference proteome</keyword>
<evidence type="ECO:0000313" key="2">
    <source>
        <dbReference type="Proteomes" id="UP000000593"/>
    </source>
</evidence>
<proteinExistence type="predicted"/>
<gene>
    <name evidence="1" type="ordered locus">PBPRA2189</name>
</gene>
<dbReference type="Proteomes" id="UP000000593">
    <property type="component" value="Chromosome 1"/>
</dbReference>
<protein>
    <submittedName>
        <fullName evidence="1">Uncharacterized protein</fullName>
    </submittedName>
</protein>
<dbReference type="AlphaFoldDB" id="Q6LQ41"/>
<sequence length="89" mass="10766">MHIENICIAKGFIHNHSMSVTMCSLRIYNLIRIYRTNDTEIFVYIFTKKDNELLSIIRLKNLDRMCLVSKWFYYKLIACNYERLPSYMS</sequence>
<dbReference type="KEGG" id="ppr:PBPRA2189"/>
<dbReference type="EMBL" id="CR378670">
    <property type="protein sequence ID" value="CAG20585.1"/>
    <property type="molecule type" value="Genomic_DNA"/>
</dbReference>
<name>Q6LQ41_PHOPR</name>
<dbReference type="STRING" id="298386.PBPRA2189"/>
<reference evidence="2" key="1">
    <citation type="journal article" date="2005" name="Science">
        <title>Life at depth: Photobacterium profundum genome sequence and expression analysis.</title>
        <authorList>
            <person name="Vezzi A."/>
            <person name="Campanaro S."/>
            <person name="D'Angelo M."/>
            <person name="Simonato F."/>
            <person name="Vitulo N."/>
            <person name="Lauro F.M."/>
            <person name="Cestaro A."/>
            <person name="Malacrida G."/>
            <person name="Simionati B."/>
            <person name="Cannata N."/>
            <person name="Romualdi C."/>
            <person name="Bartlett D.H."/>
            <person name="Valle G."/>
        </authorList>
    </citation>
    <scope>NUCLEOTIDE SEQUENCE [LARGE SCALE GENOMIC DNA]</scope>
    <source>
        <strain evidence="2">ATCC BAA-1253 / SS9</strain>
    </source>
</reference>
<dbReference type="HOGENOM" id="CLU_2452039_0_0_6"/>
<evidence type="ECO:0000313" key="1">
    <source>
        <dbReference type="EMBL" id="CAG20585.1"/>
    </source>
</evidence>
<organism evidence="1 2">
    <name type="scientific">Photobacterium profundum (strain SS9)</name>
    <dbReference type="NCBI Taxonomy" id="298386"/>
    <lineage>
        <taxon>Bacteria</taxon>
        <taxon>Pseudomonadati</taxon>
        <taxon>Pseudomonadota</taxon>
        <taxon>Gammaproteobacteria</taxon>
        <taxon>Vibrionales</taxon>
        <taxon>Vibrionaceae</taxon>
        <taxon>Photobacterium</taxon>
    </lineage>
</organism>